<dbReference type="InterPro" id="IPR015943">
    <property type="entry name" value="WD40/YVTN_repeat-like_dom_sf"/>
</dbReference>
<evidence type="ECO:0000313" key="3">
    <source>
        <dbReference type="EMBL" id="GAA4620275.1"/>
    </source>
</evidence>
<evidence type="ECO:0000313" key="4">
    <source>
        <dbReference type="Proteomes" id="UP001501442"/>
    </source>
</evidence>
<dbReference type="PANTHER" id="PTHR43739">
    <property type="entry name" value="XYLOGLUCANASE (EUROFUNG)"/>
    <property type="match status" value="1"/>
</dbReference>
<dbReference type="Proteomes" id="UP001501442">
    <property type="component" value="Unassembled WGS sequence"/>
</dbReference>
<dbReference type="RefSeq" id="WP_345428617.1">
    <property type="nucleotide sequence ID" value="NZ_BAABHK010000001.1"/>
</dbReference>
<dbReference type="Pfam" id="PF02012">
    <property type="entry name" value="BNR"/>
    <property type="match status" value="1"/>
</dbReference>
<keyword evidence="2" id="KW-0812">Transmembrane</keyword>
<evidence type="ECO:0000256" key="2">
    <source>
        <dbReference type="SAM" id="Phobius"/>
    </source>
</evidence>
<keyword evidence="2" id="KW-0472">Membrane</keyword>
<gene>
    <name evidence="3" type="ORF">GCM10023196_003590</name>
</gene>
<organism evidence="3 4">
    <name type="scientific">Actinoallomurus vinaceus</name>
    <dbReference type="NCBI Taxonomy" id="1080074"/>
    <lineage>
        <taxon>Bacteria</taxon>
        <taxon>Bacillati</taxon>
        <taxon>Actinomycetota</taxon>
        <taxon>Actinomycetes</taxon>
        <taxon>Streptosporangiales</taxon>
        <taxon>Thermomonosporaceae</taxon>
        <taxon>Actinoallomurus</taxon>
    </lineage>
</organism>
<evidence type="ECO:0000256" key="1">
    <source>
        <dbReference type="SAM" id="MobiDB-lite"/>
    </source>
</evidence>
<keyword evidence="4" id="KW-1185">Reference proteome</keyword>
<accession>A0ABP8U4C2</accession>
<keyword evidence="2" id="KW-1133">Transmembrane helix</keyword>
<dbReference type="EMBL" id="BAABHK010000001">
    <property type="protein sequence ID" value="GAA4620275.1"/>
    <property type="molecule type" value="Genomic_DNA"/>
</dbReference>
<dbReference type="InterPro" id="IPR052025">
    <property type="entry name" value="Xyloglucanase_GH74"/>
</dbReference>
<dbReference type="CDD" id="cd15482">
    <property type="entry name" value="Sialidase_non-viral"/>
    <property type="match status" value="2"/>
</dbReference>
<dbReference type="Gene3D" id="2.130.10.10">
    <property type="entry name" value="YVTN repeat-like/Quinoprotein amine dehydrogenase"/>
    <property type="match status" value="2"/>
</dbReference>
<reference evidence="4" key="1">
    <citation type="journal article" date="2019" name="Int. J. Syst. Evol. Microbiol.">
        <title>The Global Catalogue of Microorganisms (GCM) 10K type strain sequencing project: providing services to taxonomists for standard genome sequencing and annotation.</title>
        <authorList>
            <consortium name="The Broad Institute Genomics Platform"/>
            <consortium name="The Broad Institute Genome Sequencing Center for Infectious Disease"/>
            <person name="Wu L."/>
            <person name="Ma J."/>
        </authorList>
    </citation>
    <scope>NUCLEOTIDE SEQUENCE [LARGE SCALE GENOMIC DNA]</scope>
    <source>
        <strain evidence="4">JCM 17939</strain>
    </source>
</reference>
<proteinExistence type="predicted"/>
<comment type="caution">
    <text evidence="3">The sequence shown here is derived from an EMBL/GenBank/DDBJ whole genome shotgun (WGS) entry which is preliminary data.</text>
</comment>
<dbReference type="PANTHER" id="PTHR43739:SF5">
    <property type="entry name" value="EXO-ALPHA-SIALIDASE"/>
    <property type="match status" value="1"/>
</dbReference>
<protein>
    <submittedName>
        <fullName evidence="3">RICIN domain-containing protein</fullName>
    </submittedName>
</protein>
<feature type="region of interest" description="Disordered" evidence="1">
    <location>
        <begin position="52"/>
        <end position="92"/>
    </location>
</feature>
<name>A0ABP8U4C2_9ACTN</name>
<feature type="transmembrane region" description="Helical" evidence="2">
    <location>
        <begin position="28"/>
        <end position="47"/>
    </location>
</feature>
<sequence length="778" mass="81678">MKNLHGGRETSRSGHVPRAFRRHALRTPVLIGAAAALVGAVPVVITLTSSGDPKTGSTVAARAHLDRRSPTSHQADASIGHSRTGESAGRGSGPYAWANAPINGGGFVTGLVFNPARKNLVYARTDIGGAYRWDPRTRSWIPLTDWISQRDSNLFGIESLATDPVNPNRLYLAAGTYTSAWAGNGAILRSTDQGAHFTTIPLPFKLGGNEDGRSMGERLAIDPNDDRVLYLGTRHNGLWRSADYGSTWHPVASFPVKGDTSSGMGIGFVTFDRSSGHAHTPIRTIYVGVADGATNLYRSTDGGASWSAVPGQPTGQLPQHGVLASNKELYLSYGNAPGPNGITAGSVWRLDTATGTWTNITPAFDGSGYRTYGYAGLAVDPEHPDTVMVATLDKWWAHDEIYRSTNRGASWTAISPHAVYDNSAAPYIPKAIGSWIGTLAIDPFAPGHVIYGTGSGIWGSDDATNADRGAATHWKVRAKGLEETAVLGLISPPGAASVISALGDVSGFTHTNVHAEPRTNLTNPEFSNTTGLDFAQNAPKVVARVGIGHTANGGYSTDGGLHWRPFNSTPHAGAQAGTVAVSADGRTFTWAPSDDGPFYSRDHGTTWSAGRGLPAGAQVVADRSNPNNFYALTGGVLYASTDGGATFTARTTSLPDGSLKAVGGIPGDLWIAGGSSGLLHSTNGGASFTRLTTVKVAQGVGFGKPAPGAHYQAIYLIGTVGRVFGVFRSTDQGHTWLRINDDRHQFGNLGTIITGDPDLYGRVYLTGSGRGVIYGTPR</sequence>
<dbReference type="InterPro" id="IPR002860">
    <property type="entry name" value="BNR_rpt"/>
</dbReference>
<dbReference type="SUPFAM" id="SSF110296">
    <property type="entry name" value="Oligoxyloglucan reducing end-specific cellobiohydrolase"/>
    <property type="match status" value="2"/>
</dbReference>